<keyword evidence="2" id="KW-1185">Reference proteome</keyword>
<accession>A0A8R1URS2</accession>
<protein>
    <submittedName>
        <fullName evidence="1">G protein-coupled receptor</fullName>
    </submittedName>
</protein>
<name>A0A2A6CTW6_PRIPA</name>
<accession>A0A2A6CTW6</accession>
<dbReference type="AlphaFoldDB" id="A0A2A6CTW6"/>
<evidence type="ECO:0000313" key="1">
    <source>
        <dbReference type="EnsemblMetazoa" id="PPA39076.1"/>
    </source>
</evidence>
<dbReference type="Proteomes" id="UP000005239">
    <property type="component" value="Unassembled WGS sequence"/>
</dbReference>
<dbReference type="PANTHER" id="PTHR45830">
    <property type="entry name" value="SERPENTINE RECEPTOR, CLASS I"/>
    <property type="match status" value="1"/>
</dbReference>
<dbReference type="PANTHER" id="PTHR45830:SF15">
    <property type="entry name" value="SERPENTINE RECEPTOR, CLASS I"/>
    <property type="match status" value="1"/>
</dbReference>
<gene>
    <name evidence="1" type="primary">WBGene00277445</name>
</gene>
<sequence length="340" mass="38788">MQTEMSGSLAFGLDWDRDYFLRIVRLARHIYWPLSVFLLNPSVMYVLIRKSQMSMDCKAAFVAHHIVLICFDVYNGLLYQTVLAFWTITMCVPYLFIMTRMHQKMLFHDSPFKLSMRAQIGVLSALIMTLLANLVGFAIWTGESVEKARIVQTPSVAWTLSVSHNFLVLGAAPGDVGDFIYELILLAASILINFSYYIFITYHAVFKLGKQMKRTSLPAQNSKTRDAQLRFVYSLTIQATLTGIFFITPLALLFIALLVDFSFMPGILLGISRPLFLCLYSLCSFYHSVVFLVKNPWCIQQLRRLRAQAEKSTAQSSTRIHSIMRTGTLLHSPTRRKSSF</sequence>
<reference evidence="1" key="2">
    <citation type="submission" date="2022-06" db="UniProtKB">
        <authorList>
            <consortium name="EnsemblMetazoa"/>
        </authorList>
    </citation>
    <scope>IDENTIFICATION</scope>
    <source>
        <strain evidence="1">PS312</strain>
    </source>
</reference>
<proteinExistence type="predicted"/>
<organism evidence="1 2">
    <name type="scientific">Pristionchus pacificus</name>
    <name type="common">Parasitic nematode worm</name>
    <dbReference type="NCBI Taxonomy" id="54126"/>
    <lineage>
        <taxon>Eukaryota</taxon>
        <taxon>Metazoa</taxon>
        <taxon>Ecdysozoa</taxon>
        <taxon>Nematoda</taxon>
        <taxon>Chromadorea</taxon>
        <taxon>Rhabditida</taxon>
        <taxon>Rhabditina</taxon>
        <taxon>Diplogasteromorpha</taxon>
        <taxon>Diplogasteroidea</taxon>
        <taxon>Neodiplogasteridae</taxon>
        <taxon>Pristionchus</taxon>
    </lineage>
</organism>
<dbReference type="EnsemblMetazoa" id="PPA39076.1">
    <property type="protein sequence ID" value="PPA39076.1"/>
    <property type="gene ID" value="WBGene00277445"/>
</dbReference>
<evidence type="ECO:0000313" key="2">
    <source>
        <dbReference type="Proteomes" id="UP000005239"/>
    </source>
</evidence>
<reference evidence="2" key="1">
    <citation type="journal article" date="2008" name="Nat. Genet.">
        <title>The Pristionchus pacificus genome provides a unique perspective on nematode lifestyle and parasitism.</title>
        <authorList>
            <person name="Dieterich C."/>
            <person name="Clifton S.W."/>
            <person name="Schuster L.N."/>
            <person name="Chinwalla A."/>
            <person name="Delehaunty K."/>
            <person name="Dinkelacker I."/>
            <person name="Fulton L."/>
            <person name="Fulton R."/>
            <person name="Godfrey J."/>
            <person name="Minx P."/>
            <person name="Mitreva M."/>
            <person name="Roeseler W."/>
            <person name="Tian H."/>
            <person name="Witte H."/>
            <person name="Yang S.P."/>
            <person name="Wilson R.K."/>
            <person name="Sommer R.J."/>
        </authorList>
    </citation>
    <scope>NUCLEOTIDE SEQUENCE [LARGE SCALE GENOMIC DNA]</scope>
    <source>
        <strain evidence="2">PS312</strain>
    </source>
</reference>